<sequence length="200" mass="23440">MDNSNEMDHDGMYDQQLEKRLRESENTYKVFGFTHIILIGSIADIVNSSMRKTFECMYRKTKKYCKTENEVELYRQQLCKLYLNHMQRGLGYIDRLEPKLSKVLTVKMKHPVENIQERLLKLRAKVAERTKRVQSLLMLQNLLKTDTIMAEWIVSKVEHSVHEAEIDLSRIKDDNKVIPTNGFVDSLNSINNSINSLKCD</sequence>
<dbReference type="Proteomes" id="UP000325440">
    <property type="component" value="Unassembled WGS sequence"/>
</dbReference>
<proteinExistence type="predicted"/>
<organism evidence="2 3">
    <name type="scientific">Cinara cedri</name>
    <dbReference type="NCBI Taxonomy" id="506608"/>
    <lineage>
        <taxon>Eukaryota</taxon>
        <taxon>Metazoa</taxon>
        <taxon>Ecdysozoa</taxon>
        <taxon>Arthropoda</taxon>
        <taxon>Hexapoda</taxon>
        <taxon>Insecta</taxon>
        <taxon>Pterygota</taxon>
        <taxon>Neoptera</taxon>
        <taxon>Paraneoptera</taxon>
        <taxon>Hemiptera</taxon>
        <taxon>Sternorrhyncha</taxon>
        <taxon>Aphidomorpha</taxon>
        <taxon>Aphidoidea</taxon>
        <taxon>Aphididae</taxon>
        <taxon>Lachninae</taxon>
        <taxon>Cinara</taxon>
    </lineage>
</organism>
<evidence type="ECO:0000313" key="3">
    <source>
        <dbReference type="Proteomes" id="UP000325440"/>
    </source>
</evidence>
<dbReference type="EMBL" id="CABPRJ010000002">
    <property type="protein sequence ID" value="VVC24456.1"/>
    <property type="molecule type" value="Genomic_DNA"/>
</dbReference>
<feature type="transmembrane region" description="Helical" evidence="1">
    <location>
        <begin position="30"/>
        <end position="50"/>
    </location>
</feature>
<protein>
    <submittedName>
        <fullName evidence="2">Uncharacterized protein</fullName>
    </submittedName>
</protein>
<dbReference type="OrthoDB" id="6613028at2759"/>
<accession>A0A5E4M4Z8</accession>
<reference evidence="2 3" key="1">
    <citation type="submission" date="2019-08" db="EMBL/GenBank/DDBJ databases">
        <authorList>
            <person name="Alioto T."/>
            <person name="Alioto T."/>
            <person name="Gomez Garrido J."/>
        </authorList>
    </citation>
    <scope>NUCLEOTIDE SEQUENCE [LARGE SCALE GENOMIC DNA]</scope>
</reference>
<gene>
    <name evidence="2" type="ORF">CINCED_3A024587</name>
</gene>
<keyword evidence="3" id="KW-1185">Reference proteome</keyword>
<keyword evidence="1" id="KW-0812">Transmembrane</keyword>
<dbReference type="AlphaFoldDB" id="A0A5E4M4Z8"/>
<name>A0A5E4M4Z8_9HEMI</name>
<keyword evidence="1" id="KW-0472">Membrane</keyword>
<keyword evidence="1" id="KW-1133">Transmembrane helix</keyword>
<evidence type="ECO:0000313" key="2">
    <source>
        <dbReference type="EMBL" id="VVC24456.1"/>
    </source>
</evidence>
<evidence type="ECO:0000256" key="1">
    <source>
        <dbReference type="SAM" id="Phobius"/>
    </source>
</evidence>